<feature type="compositionally biased region" description="Basic residues" evidence="4">
    <location>
        <begin position="748"/>
        <end position="761"/>
    </location>
</feature>
<name>A0AAV2HSP8_LYMST</name>
<evidence type="ECO:0000256" key="3">
    <source>
        <dbReference type="PROSITE-ProRule" id="PRU00023"/>
    </source>
</evidence>
<proteinExistence type="predicted"/>
<gene>
    <name evidence="5" type="ORF">GSLYS_00010368001</name>
</gene>
<dbReference type="PROSITE" id="PS50088">
    <property type="entry name" value="ANK_REPEAT"/>
    <property type="match status" value="10"/>
</dbReference>
<dbReference type="SMART" id="SM00248">
    <property type="entry name" value="ANK"/>
    <property type="match status" value="13"/>
</dbReference>
<comment type="caution">
    <text evidence="5">The sequence shown here is derived from an EMBL/GenBank/DDBJ whole genome shotgun (WGS) entry which is preliminary data.</text>
</comment>
<dbReference type="Proteomes" id="UP001497497">
    <property type="component" value="Unassembled WGS sequence"/>
</dbReference>
<protein>
    <submittedName>
        <fullName evidence="5">Uncharacterized protein</fullName>
    </submittedName>
</protein>
<dbReference type="PANTHER" id="PTHR24173:SF74">
    <property type="entry name" value="ANKYRIN REPEAT DOMAIN-CONTAINING PROTEIN 16"/>
    <property type="match status" value="1"/>
</dbReference>
<dbReference type="InterPro" id="IPR002110">
    <property type="entry name" value="Ankyrin_rpt"/>
</dbReference>
<dbReference type="Gene3D" id="1.25.40.20">
    <property type="entry name" value="Ankyrin repeat-containing domain"/>
    <property type="match status" value="5"/>
</dbReference>
<dbReference type="EMBL" id="CAXITT010000230">
    <property type="protein sequence ID" value="CAL1536455.1"/>
    <property type="molecule type" value="Genomic_DNA"/>
</dbReference>
<dbReference type="PRINTS" id="PR01415">
    <property type="entry name" value="ANKYRIN"/>
</dbReference>
<evidence type="ECO:0000313" key="6">
    <source>
        <dbReference type="Proteomes" id="UP001497497"/>
    </source>
</evidence>
<dbReference type="Pfam" id="PF12796">
    <property type="entry name" value="Ank_2"/>
    <property type="match status" value="3"/>
</dbReference>
<feature type="repeat" description="ANK" evidence="3">
    <location>
        <begin position="140"/>
        <end position="172"/>
    </location>
</feature>
<dbReference type="PANTHER" id="PTHR24173">
    <property type="entry name" value="ANKYRIN REPEAT CONTAINING"/>
    <property type="match status" value="1"/>
</dbReference>
<keyword evidence="1" id="KW-0677">Repeat</keyword>
<evidence type="ECO:0000313" key="5">
    <source>
        <dbReference type="EMBL" id="CAL1536455.1"/>
    </source>
</evidence>
<evidence type="ECO:0000256" key="4">
    <source>
        <dbReference type="SAM" id="MobiDB-lite"/>
    </source>
</evidence>
<dbReference type="PROSITE" id="PS50297">
    <property type="entry name" value="ANK_REP_REGION"/>
    <property type="match status" value="8"/>
</dbReference>
<keyword evidence="6" id="KW-1185">Reference proteome</keyword>
<feature type="repeat" description="ANK" evidence="3">
    <location>
        <begin position="281"/>
        <end position="313"/>
    </location>
</feature>
<sequence>MSTKTTVELQSLLTACAKGLKTAVKALIKSGIDINQKYNGESPLLVAARHGQTGVALVLMENGANLNEVDRGGENALMIAAMNGHAHTVETLMERGYDMNSKNSSGYTSLMLAVKKWNVDLMNMMIKCGANVNEKQNNTTEDTALILAACEAPIAVVEKLVEMGANLNDHNTLGRTALMATVDKDKWHFYAYQENKDKAEFLINRGADLNEKDRDGRTALMLAVVHCKRNMCEMLIGYGAHVNDKDNDGITPLVHALRANKTDNIILLIENGADVTERDNHKNTTLMYAAKAENTDAILLLLEKGVGVDEKNDDGATALILASEELVGKSVEVLLKAGANVNAKKHNGRTALMEAVFQKGRSFTYLVQLLIDHGGDVNGKDNDGNTVLELAIRAGHIENVRTLIEGGANIHEKVNGHGNALVLAILENKTDIVELLIKEGATDDVDEDVFMPDNAEPESSLDPDLSLLAIRDGKEDCVDHKHSEASISGCDEGNGTLAQSDAKYVEFNNKLNLLITGPAKNGMQNCEKFKQKRKRKRGRQIFQEAAIDVLTTTDTKKMLTVFSKNYNRKISSHAETIEKKAAKRQRQQLIVSMTTAIRKRNKVRHNGAKRQDHNRNHLRFEERCPRPVNVCKVPDILKNRVRHSRFAREQIKTRNYFPVKKKISVKNETQVNKLKTETKTTRTRQKFKDELCYVFGSTFSLTQNFLKTDLCKCITQAWRKRWHPRRGNTRGSCWTTNAETLMRDGLRGRKTRSPSAKRHQQSMKPPYLRPKKSRKPPNLRHQKSRKPPDIRHQKRTLQIVYKTIIVQNVGNLTVQGAYCVNIKNTQFCRIVN</sequence>
<feature type="repeat" description="ANK" evidence="3">
    <location>
        <begin position="314"/>
        <end position="346"/>
    </location>
</feature>
<feature type="repeat" description="ANK" evidence="3">
    <location>
        <begin position="347"/>
        <end position="382"/>
    </location>
</feature>
<feature type="repeat" description="ANK" evidence="3">
    <location>
        <begin position="215"/>
        <end position="247"/>
    </location>
</feature>
<evidence type="ECO:0000256" key="1">
    <source>
        <dbReference type="ARBA" id="ARBA00022737"/>
    </source>
</evidence>
<feature type="repeat" description="ANK" evidence="3">
    <location>
        <begin position="248"/>
        <end position="280"/>
    </location>
</feature>
<keyword evidence="2 3" id="KW-0040">ANK repeat</keyword>
<feature type="repeat" description="ANK" evidence="3">
    <location>
        <begin position="105"/>
        <end position="137"/>
    </location>
</feature>
<accession>A0AAV2HSP8</accession>
<evidence type="ECO:0000256" key="2">
    <source>
        <dbReference type="ARBA" id="ARBA00023043"/>
    </source>
</evidence>
<feature type="repeat" description="ANK" evidence="3">
    <location>
        <begin position="383"/>
        <end position="415"/>
    </location>
</feature>
<feature type="region of interest" description="Disordered" evidence="4">
    <location>
        <begin position="743"/>
        <end position="793"/>
    </location>
</feature>
<dbReference type="SUPFAM" id="SSF48403">
    <property type="entry name" value="Ankyrin repeat"/>
    <property type="match status" value="2"/>
</dbReference>
<feature type="repeat" description="ANK" evidence="3">
    <location>
        <begin position="72"/>
        <end position="104"/>
    </location>
</feature>
<dbReference type="AlphaFoldDB" id="A0AAV2HSP8"/>
<feature type="repeat" description="ANK" evidence="3">
    <location>
        <begin position="39"/>
        <end position="71"/>
    </location>
</feature>
<reference evidence="5 6" key="1">
    <citation type="submission" date="2024-04" db="EMBL/GenBank/DDBJ databases">
        <authorList>
            <consortium name="Genoscope - CEA"/>
            <person name="William W."/>
        </authorList>
    </citation>
    <scope>NUCLEOTIDE SEQUENCE [LARGE SCALE GENOMIC DNA]</scope>
</reference>
<dbReference type="InterPro" id="IPR036770">
    <property type="entry name" value="Ankyrin_rpt-contain_sf"/>
</dbReference>
<organism evidence="5 6">
    <name type="scientific">Lymnaea stagnalis</name>
    <name type="common">Great pond snail</name>
    <name type="synonym">Helix stagnalis</name>
    <dbReference type="NCBI Taxonomy" id="6523"/>
    <lineage>
        <taxon>Eukaryota</taxon>
        <taxon>Metazoa</taxon>
        <taxon>Spiralia</taxon>
        <taxon>Lophotrochozoa</taxon>
        <taxon>Mollusca</taxon>
        <taxon>Gastropoda</taxon>
        <taxon>Heterobranchia</taxon>
        <taxon>Euthyneura</taxon>
        <taxon>Panpulmonata</taxon>
        <taxon>Hygrophila</taxon>
        <taxon>Lymnaeoidea</taxon>
        <taxon>Lymnaeidae</taxon>
        <taxon>Lymnaea</taxon>
    </lineage>
</organism>
<feature type="compositionally biased region" description="Basic residues" evidence="4">
    <location>
        <begin position="769"/>
        <end position="785"/>
    </location>
</feature>